<dbReference type="KEGG" id="tva:4768119"/>
<keyword evidence="12" id="KW-1185">Reference proteome</keyword>
<evidence type="ECO:0000256" key="6">
    <source>
        <dbReference type="ARBA" id="ARBA00022840"/>
    </source>
</evidence>
<dbReference type="InterPro" id="IPR017441">
    <property type="entry name" value="Protein_kinase_ATP_BS"/>
</dbReference>
<keyword evidence="3" id="KW-0808">Transferase</keyword>
<dbReference type="PANTHER" id="PTHR44899:SF3">
    <property type="entry name" value="SERINE_THREONINE-PROTEIN KINASE NEK1"/>
    <property type="match status" value="1"/>
</dbReference>
<evidence type="ECO:0000256" key="9">
    <source>
        <dbReference type="PROSITE-ProRule" id="PRU10141"/>
    </source>
</evidence>
<dbReference type="VEuPathDB" id="TrichDB:TVAGG3_0767680"/>
<dbReference type="PANTHER" id="PTHR44899">
    <property type="entry name" value="CAMK FAMILY PROTEIN KINASE"/>
    <property type="match status" value="1"/>
</dbReference>
<dbReference type="InterPro" id="IPR000719">
    <property type="entry name" value="Prot_kinase_dom"/>
</dbReference>
<reference evidence="11" key="2">
    <citation type="journal article" date="2007" name="Science">
        <title>Draft genome sequence of the sexually transmitted pathogen Trichomonas vaginalis.</title>
        <authorList>
            <person name="Carlton J.M."/>
            <person name="Hirt R.P."/>
            <person name="Silva J.C."/>
            <person name="Delcher A.L."/>
            <person name="Schatz M."/>
            <person name="Zhao Q."/>
            <person name="Wortman J.R."/>
            <person name="Bidwell S.L."/>
            <person name="Alsmark U.C.M."/>
            <person name="Besteiro S."/>
            <person name="Sicheritz-Ponten T."/>
            <person name="Noel C.J."/>
            <person name="Dacks J.B."/>
            <person name="Foster P.G."/>
            <person name="Simillion C."/>
            <person name="Van de Peer Y."/>
            <person name="Miranda-Saavedra D."/>
            <person name="Barton G.J."/>
            <person name="Westrop G.D."/>
            <person name="Mueller S."/>
            <person name="Dessi D."/>
            <person name="Fiori P.L."/>
            <person name="Ren Q."/>
            <person name="Paulsen I."/>
            <person name="Zhang H."/>
            <person name="Bastida-Corcuera F.D."/>
            <person name="Simoes-Barbosa A."/>
            <person name="Brown M.T."/>
            <person name="Hayes R.D."/>
            <person name="Mukherjee M."/>
            <person name="Okumura C.Y."/>
            <person name="Schneider R."/>
            <person name="Smith A.J."/>
            <person name="Vanacova S."/>
            <person name="Villalvazo M."/>
            <person name="Haas B.J."/>
            <person name="Pertea M."/>
            <person name="Feldblyum T.V."/>
            <person name="Utterback T.R."/>
            <person name="Shu C.L."/>
            <person name="Osoegawa K."/>
            <person name="de Jong P.J."/>
            <person name="Hrdy I."/>
            <person name="Horvathova L."/>
            <person name="Zubacova Z."/>
            <person name="Dolezal P."/>
            <person name="Malik S.B."/>
            <person name="Logsdon J.M. Jr."/>
            <person name="Henze K."/>
            <person name="Gupta A."/>
            <person name="Wang C.C."/>
            <person name="Dunne R.L."/>
            <person name="Upcroft J.A."/>
            <person name="Upcroft P."/>
            <person name="White O."/>
            <person name="Salzberg S.L."/>
            <person name="Tang P."/>
            <person name="Chiu C.-H."/>
            <person name="Lee Y.-S."/>
            <person name="Embley T.M."/>
            <person name="Coombs G.H."/>
            <person name="Mottram J.C."/>
            <person name="Tachezy J."/>
            <person name="Fraser-Liggett C.M."/>
            <person name="Johnson P.J."/>
        </authorList>
    </citation>
    <scope>NUCLEOTIDE SEQUENCE [LARGE SCALE GENOMIC DNA]</scope>
    <source>
        <strain evidence="11">G3</strain>
    </source>
</reference>
<dbReference type="InterPro" id="IPR051131">
    <property type="entry name" value="NEK_Ser/Thr_kinase_NIMA"/>
</dbReference>
<keyword evidence="5" id="KW-0418">Kinase</keyword>
<proteinExistence type="predicted"/>
<evidence type="ECO:0000256" key="8">
    <source>
        <dbReference type="ARBA" id="ARBA00048679"/>
    </source>
</evidence>
<keyword evidence="2" id="KW-0723">Serine/threonine-protein kinase</keyword>
<dbReference type="EMBL" id="DS113342">
    <property type="protein sequence ID" value="EAY10186.1"/>
    <property type="molecule type" value="Genomic_DNA"/>
</dbReference>
<evidence type="ECO:0000256" key="4">
    <source>
        <dbReference type="ARBA" id="ARBA00022741"/>
    </source>
</evidence>
<dbReference type="Gene3D" id="3.30.200.20">
    <property type="entry name" value="Phosphorylase Kinase, domain 1"/>
    <property type="match status" value="1"/>
</dbReference>
<evidence type="ECO:0000256" key="3">
    <source>
        <dbReference type="ARBA" id="ARBA00022679"/>
    </source>
</evidence>
<dbReference type="Gene3D" id="1.10.510.10">
    <property type="entry name" value="Transferase(Phosphotransferase) domain 1"/>
    <property type="match status" value="1"/>
</dbReference>
<dbReference type="FunFam" id="3.30.200.20:FF:000631">
    <property type="entry name" value="Serine/threonine-protein kinase NEK"/>
    <property type="match status" value="1"/>
</dbReference>
<organism evidence="11 12">
    <name type="scientific">Trichomonas vaginalis (strain ATCC PRA-98 / G3)</name>
    <dbReference type="NCBI Taxonomy" id="412133"/>
    <lineage>
        <taxon>Eukaryota</taxon>
        <taxon>Metamonada</taxon>
        <taxon>Parabasalia</taxon>
        <taxon>Trichomonadida</taxon>
        <taxon>Trichomonadidae</taxon>
        <taxon>Trichomonas</taxon>
    </lineage>
</organism>
<reference evidence="11" key="1">
    <citation type="submission" date="2006-10" db="EMBL/GenBank/DDBJ databases">
        <authorList>
            <person name="Amadeo P."/>
            <person name="Zhao Q."/>
            <person name="Wortman J."/>
            <person name="Fraser-Liggett C."/>
            <person name="Carlton J."/>
        </authorList>
    </citation>
    <scope>NUCLEOTIDE SEQUENCE</scope>
    <source>
        <strain evidence="11">G3</strain>
    </source>
</reference>
<comment type="catalytic activity">
    <reaction evidence="7">
        <text>L-threonyl-[protein] + ATP = O-phospho-L-threonyl-[protein] + ADP + H(+)</text>
        <dbReference type="Rhea" id="RHEA:46608"/>
        <dbReference type="Rhea" id="RHEA-COMP:11060"/>
        <dbReference type="Rhea" id="RHEA-COMP:11605"/>
        <dbReference type="ChEBI" id="CHEBI:15378"/>
        <dbReference type="ChEBI" id="CHEBI:30013"/>
        <dbReference type="ChEBI" id="CHEBI:30616"/>
        <dbReference type="ChEBI" id="CHEBI:61977"/>
        <dbReference type="ChEBI" id="CHEBI:456216"/>
        <dbReference type="EC" id="2.7.11.1"/>
    </reaction>
</comment>
<dbReference type="AlphaFoldDB" id="A2EAU1"/>
<dbReference type="eggNOG" id="KOG0589">
    <property type="taxonomic scope" value="Eukaryota"/>
</dbReference>
<comment type="catalytic activity">
    <reaction evidence="8">
        <text>L-seryl-[protein] + ATP = O-phospho-L-seryl-[protein] + ADP + H(+)</text>
        <dbReference type="Rhea" id="RHEA:17989"/>
        <dbReference type="Rhea" id="RHEA-COMP:9863"/>
        <dbReference type="Rhea" id="RHEA-COMP:11604"/>
        <dbReference type="ChEBI" id="CHEBI:15378"/>
        <dbReference type="ChEBI" id="CHEBI:29999"/>
        <dbReference type="ChEBI" id="CHEBI:30616"/>
        <dbReference type="ChEBI" id="CHEBI:83421"/>
        <dbReference type="ChEBI" id="CHEBI:456216"/>
        <dbReference type="EC" id="2.7.11.1"/>
    </reaction>
</comment>
<dbReference type="GO" id="GO:0005737">
    <property type="term" value="C:cytoplasm"/>
    <property type="evidence" value="ECO:0000318"/>
    <property type="project" value="GO_Central"/>
</dbReference>
<dbReference type="OMA" id="PRSEQMA"/>
<dbReference type="GO" id="GO:0005524">
    <property type="term" value="F:ATP binding"/>
    <property type="evidence" value="ECO:0007669"/>
    <property type="project" value="UniProtKB-UniRule"/>
</dbReference>
<dbReference type="EC" id="2.7.11.1" evidence="1"/>
<feature type="binding site" evidence="9">
    <location>
        <position position="34"/>
    </location>
    <ligand>
        <name>ATP</name>
        <dbReference type="ChEBI" id="CHEBI:30616"/>
    </ligand>
</feature>
<evidence type="ECO:0000313" key="12">
    <source>
        <dbReference type="Proteomes" id="UP000001542"/>
    </source>
</evidence>
<evidence type="ECO:0000259" key="10">
    <source>
        <dbReference type="PROSITE" id="PS50011"/>
    </source>
</evidence>
<evidence type="ECO:0000256" key="5">
    <source>
        <dbReference type="ARBA" id="ARBA00022777"/>
    </source>
</evidence>
<dbReference type="OrthoDB" id="248923at2759"/>
<accession>A2EAU1</accession>
<sequence length="160" mass="18678">MMEKYKQIKELGEGSYGKAILVQERGTDKKYVIKEIRLYGVTEQERQDALKEVTILKTLQHPYIVSYIESFHERGNLYIVMEYADGGDLSQKIEAQRGKHFSENEILHDFIQLSLAIKHIHDRKILHRDLNVKTFFLKSGDVKLGDFGISRSIRLYSFNV</sequence>
<dbReference type="InterPro" id="IPR011009">
    <property type="entry name" value="Kinase-like_dom_sf"/>
</dbReference>
<evidence type="ECO:0000256" key="1">
    <source>
        <dbReference type="ARBA" id="ARBA00012513"/>
    </source>
</evidence>
<evidence type="ECO:0000256" key="2">
    <source>
        <dbReference type="ARBA" id="ARBA00022527"/>
    </source>
</evidence>
<protein>
    <recommendedName>
        <fullName evidence="1">non-specific serine/threonine protein kinase</fullName>
        <ecNumber evidence="1">2.7.11.1</ecNumber>
    </recommendedName>
</protein>
<dbReference type="InParanoid" id="A2EAU1"/>
<keyword evidence="6 9" id="KW-0067">ATP-binding</keyword>
<gene>
    <name evidence="11" type="ORF">TVAG_118380</name>
</gene>
<dbReference type="PROSITE" id="PS50011">
    <property type="entry name" value="PROTEIN_KINASE_DOM"/>
    <property type="match status" value="1"/>
</dbReference>
<feature type="domain" description="Protein kinase" evidence="10">
    <location>
        <begin position="5"/>
        <end position="160"/>
    </location>
</feature>
<name>A2EAU1_TRIV3</name>
<dbReference type="SUPFAM" id="SSF56112">
    <property type="entry name" value="Protein kinase-like (PK-like)"/>
    <property type="match status" value="1"/>
</dbReference>
<keyword evidence="4 9" id="KW-0547">Nucleotide-binding</keyword>
<dbReference type="PROSITE" id="PS00107">
    <property type="entry name" value="PROTEIN_KINASE_ATP"/>
    <property type="match status" value="1"/>
</dbReference>
<dbReference type="Proteomes" id="UP000001542">
    <property type="component" value="Unassembled WGS sequence"/>
</dbReference>
<dbReference type="STRING" id="5722.A2EAU1"/>
<dbReference type="Pfam" id="PF00069">
    <property type="entry name" value="Pkinase"/>
    <property type="match status" value="1"/>
</dbReference>
<evidence type="ECO:0000256" key="7">
    <source>
        <dbReference type="ARBA" id="ARBA00047899"/>
    </source>
</evidence>
<evidence type="ECO:0000313" key="11">
    <source>
        <dbReference type="EMBL" id="EAY10186.1"/>
    </source>
</evidence>
<dbReference type="GO" id="GO:0004674">
    <property type="term" value="F:protein serine/threonine kinase activity"/>
    <property type="evidence" value="ECO:0000318"/>
    <property type="project" value="GO_Central"/>
</dbReference>